<evidence type="ECO:0000313" key="2">
    <source>
        <dbReference type="Proteomes" id="UP001292094"/>
    </source>
</evidence>
<proteinExistence type="predicted"/>
<reference evidence="1" key="1">
    <citation type="submission" date="2023-11" db="EMBL/GenBank/DDBJ databases">
        <title>Genome assemblies of two species of porcelain crab, Petrolisthes cinctipes and Petrolisthes manimaculis (Anomura: Porcellanidae).</title>
        <authorList>
            <person name="Angst P."/>
        </authorList>
    </citation>
    <scope>NUCLEOTIDE SEQUENCE</scope>
    <source>
        <strain evidence="1">PB745_02</strain>
        <tissue evidence="1">Gill</tissue>
    </source>
</reference>
<organism evidence="1 2">
    <name type="scientific">Petrolisthes manimaculis</name>
    <dbReference type="NCBI Taxonomy" id="1843537"/>
    <lineage>
        <taxon>Eukaryota</taxon>
        <taxon>Metazoa</taxon>
        <taxon>Ecdysozoa</taxon>
        <taxon>Arthropoda</taxon>
        <taxon>Crustacea</taxon>
        <taxon>Multicrustacea</taxon>
        <taxon>Malacostraca</taxon>
        <taxon>Eumalacostraca</taxon>
        <taxon>Eucarida</taxon>
        <taxon>Decapoda</taxon>
        <taxon>Pleocyemata</taxon>
        <taxon>Anomura</taxon>
        <taxon>Galatheoidea</taxon>
        <taxon>Porcellanidae</taxon>
        <taxon>Petrolisthes</taxon>
    </lineage>
</organism>
<dbReference type="AlphaFoldDB" id="A0AAE1NCD7"/>
<keyword evidence="2" id="KW-1185">Reference proteome</keyword>
<name>A0AAE1NCD7_9EUCA</name>
<dbReference type="Proteomes" id="UP001292094">
    <property type="component" value="Unassembled WGS sequence"/>
</dbReference>
<sequence>MRRSEATLKLAVYTPPTEEEVGIVSCQQHQGIARRHYPPSLPNSTPTDIYLQFYTDAFRPFNDTIVCTPAYFLRLTLPIRWCTASLMDDITAEVLKAEMRNTRPTPMRQTASRITYTPPGLRSATNLFLGMDDHCTPLQEPYTVPYVIISTVTILVAATPPYLIMRTPPPTSYAALTNTVNLISQVYATLYLATT</sequence>
<dbReference type="EMBL" id="JAWZYT010007480">
    <property type="protein sequence ID" value="KAK4286615.1"/>
    <property type="molecule type" value="Genomic_DNA"/>
</dbReference>
<evidence type="ECO:0000313" key="1">
    <source>
        <dbReference type="EMBL" id="KAK4286615.1"/>
    </source>
</evidence>
<gene>
    <name evidence="1" type="ORF">Pmani_040295</name>
</gene>
<protein>
    <submittedName>
        <fullName evidence="1">Uncharacterized protein</fullName>
    </submittedName>
</protein>
<accession>A0AAE1NCD7</accession>
<comment type="caution">
    <text evidence="1">The sequence shown here is derived from an EMBL/GenBank/DDBJ whole genome shotgun (WGS) entry which is preliminary data.</text>
</comment>